<gene>
    <name evidence="1" type="ORF">H8S11_09870</name>
</gene>
<reference evidence="1" key="1">
    <citation type="submission" date="2020-08" db="EMBL/GenBank/DDBJ databases">
        <title>Genome public.</title>
        <authorList>
            <person name="Liu C."/>
            <person name="Sun Q."/>
        </authorList>
    </citation>
    <scope>NUCLEOTIDE SEQUENCE</scope>
    <source>
        <strain evidence="1">NSJ-23</strain>
    </source>
</reference>
<name>A0A8J6J9U2_9FIRM</name>
<evidence type="ECO:0000313" key="2">
    <source>
        <dbReference type="Proteomes" id="UP000628736"/>
    </source>
</evidence>
<dbReference type="RefSeq" id="WP_186853006.1">
    <property type="nucleotide sequence ID" value="NZ_JACOPO010000006.1"/>
</dbReference>
<proteinExistence type="predicted"/>
<keyword evidence="2" id="KW-1185">Reference proteome</keyword>
<sequence>MRFYRLMGSDFQILDGEKITHVPLPGPLAPGVYAHLVGGERYAAIGNSRATAEGLRYVPEEAHGLWLYDQQEGQLLTVPIKVTKEDCFTADSIMGPGNTLYFSDGNSFWRWRLGERQGEKLVRFQQAKGAPMGLGISPEGRYLSYYKYRSGNKVLHLYDLDTGEVRDTKCSIFHYHWLDETSVVYTKSSGVKALDIKTGRCTTILRGYRDILRWGSAPDILAPFEREKEVWEEMDLLGISGGRLWFSLRLCCPREAALRSGSEREPFHHGIWSSAVNGSQPRFHFECPQISSSSSGPVWTGDCLTWSDSAGAYLYDGRQLREFFGWKPLVGYPDF</sequence>
<comment type="caution">
    <text evidence="1">The sequence shown here is derived from an EMBL/GenBank/DDBJ whole genome shotgun (WGS) entry which is preliminary data.</text>
</comment>
<organism evidence="1 2">
    <name type="scientific">Flintibacter hominis</name>
    <dbReference type="NCBI Taxonomy" id="2763048"/>
    <lineage>
        <taxon>Bacteria</taxon>
        <taxon>Bacillati</taxon>
        <taxon>Bacillota</taxon>
        <taxon>Clostridia</taxon>
        <taxon>Eubacteriales</taxon>
        <taxon>Flintibacter</taxon>
    </lineage>
</organism>
<evidence type="ECO:0000313" key="1">
    <source>
        <dbReference type="EMBL" id="MBC5723120.1"/>
    </source>
</evidence>
<dbReference type="InterPro" id="IPR011044">
    <property type="entry name" value="Quino_amine_DH_bsu"/>
</dbReference>
<dbReference type="AlphaFoldDB" id="A0A8J6J9U2"/>
<dbReference type="Proteomes" id="UP000628736">
    <property type="component" value="Unassembled WGS sequence"/>
</dbReference>
<accession>A0A8J6J9U2</accession>
<protein>
    <submittedName>
        <fullName evidence="1">Uncharacterized protein</fullName>
    </submittedName>
</protein>
<dbReference type="EMBL" id="JACOPO010000006">
    <property type="protein sequence ID" value="MBC5723120.1"/>
    <property type="molecule type" value="Genomic_DNA"/>
</dbReference>
<dbReference type="SUPFAM" id="SSF50969">
    <property type="entry name" value="YVTN repeat-like/Quinoprotein amine dehydrogenase"/>
    <property type="match status" value="1"/>
</dbReference>